<keyword evidence="2" id="KW-1185">Reference proteome</keyword>
<dbReference type="Proteomes" id="UP001066276">
    <property type="component" value="Chromosome 8"/>
</dbReference>
<dbReference type="EMBL" id="JANPWB010000012">
    <property type="protein sequence ID" value="KAJ1116327.1"/>
    <property type="molecule type" value="Genomic_DNA"/>
</dbReference>
<protein>
    <submittedName>
        <fullName evidence="1">Uncharacterized protein</fullName>
    </submittedName>
</protein>
<evidence type="ECO:0000313" key="2">
    <source>
        <dbReference type="Proteomes" id="UP001066276"/>
    </source>
</evidence>
<proteinExistence type="predicted"/>
<sequence>MRWSCGHGGDAGWRPAVLQDLDLTWEPAVSTECRQRIIGSRQFWFLFTHGSSDSNFGVAIPCGKAYRSGITEMRASGRKELGQAAPPQDLLLGSWKWRSD</sequence>
<gene>
    <name evidence="1" type="ORF">NDU88_004542</name>
</gene>
<dbReference type="AlphaFoldDB" id="A0AAV7NNU9"/>
<name>A0AAV7NNU9_PLEWA</name>
<evidence type="ECO:0000313" key="1">
    <source>
        <dbReference type="EMBL" id="KAJ1116327.1"/>
    </source>
</evidence>
<accession>A0AAV7NNU9</accession>
<organism evidence="1 2">
    <name type="scientific">Pleurodeles waltl</name>
    <name type="common">Iberian ribbed newt</name>
    <dbReference type="NCBI Taxonomy" id="8319"/>
    <lineage>
        <taxon>Eukaryota</taxon>
        <taxon>Metazoa</taxon>
        <taxon>Chordata</taxon>
        <taxon>Craniata</taxon>
        <taxon>Vertebrata</taxon>
        <taxon>Euteleostomi</taxon>
        <taxon>Amphibia</taxon>
        <taxon>Batrachia</taxon>
        <taxon>Caudata</taxon>
        <taxon>Salamandroidea</taxon>
        <taxon>Salamandridae</taxon>
        <taxon>Pleurodelinae</taxon>
        <taxon>Pleurodeles</taxon>
    </lineage>
</organism>
<comment type="caution">
    <text evidence="1">The sequence shown here is derived from an EMBL/GenBank/DDBJ whole genome shotgun (WGS) entry which is preliminary data.</text>
</comment>
<reference evidence="1" key="1">
    <citation type="journal article" date="2022" name="bioRxiv">
        <title>Sequencing and chromosome-scale assembly of the giantPleurodeles waltlgenome.</title>
        <authorList>
            <person name="Brown T."/>
            <person name="Elewa A."/>
            <person name="Iarovenko S."/>
            <person name="Subramanian E."/>
            <person name="Araus A.J."/>
            <person name="Petzold A."/>
            <person name="Susuki M."/>
            <person name="Suzuki K.-i.T."/>
            <person name="Hayashi T."/>
            <person name="Toyoda A."/>
            <person name="Oliveira C."/>
            <person name="Osipova E."/>
            <person name="Leigh N.D."/>
            <person name="Simon A."/>
            <person name="Yun M.H."/>
        </authorList>
    </citation>
    <scope>NUCLEOTIDE SEQUENCE</scope>
    <source>
        <strain evidence="1">20211129_DDA</strain>
        <tissue evidence="1">Liver</tissue>
    </source>
</reference>